<proteinExistence type="predicted"/>
<evidence type="ECO:0000313" key="2">
    <source>
        <dbReference type="EMBL" id="KAK7007417.1"/>
    </source>
</evidence>
<dbReference type="Proteomes" id="UP001362999">
    <property type="component" value="Unassembled WGS sequence"/>
</dbReference>
<comment type="caution">
    <text evidence="2">The sequence shown here is derived from an EMBL/GenBank/DDBJ whole genome shotgun (WGS) entry which is preliminary data.</text>
</comment>
<sequence length="83" mass="8008">MRVFKTLFAPLLVFAGAVGAGPVAYATCQTGCNAVAVACYAAAGFAFGVVAAPVAPPAILACNAALGTCFTACATVALLAPTP</sequence>
<evidence type="ECO:0000313" key="3">
    <source>
        <dbReference type="Proteomes" id="UP001362999"/>
    </source>
</evidence>
<keyword evidence="3" id="KW-1185">Reference proteome</keyword>
<dbReference type="AlphaFoldDB" id="A0AAW0AG67"/>
<keyword evidence="1" id="KW-0732">Signal</keyword>
<feature type="signal peptide" evidence="1">
    <location>
        <begin position="1"/>
        <end position="19"/>
    </location>
</feature>
<organism evidence="2 3">
    <name type="scientific">Favolaschia claudopus</name>
    <dbReference type="NCBI Taxonomy" id="2862362"/>
    <lineage>
        <taxon>Eukaryota</taxon>
        <taxon>Fungi</taxon>
        <taxon>Dikarya</taxon>
        <taxon>Basidiomycota</taxon>
        <taxon>Agaricomycotina</taxon>
        <taxon>Agaricomycetes</taxon>
        <taxon>Agaricomycetidae</taxon>
        <taxon>Agaricales</taxon>
        <taxon>Marasmiineae</taxon>
        <taxon>Mycenaceae</taxon>
        <taxon>Favolaschia</taxon>
    </lineage>
</organism>
<evidence type="ECO:0000256" key="1">
    <source>
        <dbReference type="SAM" id="SignalP"/>
    </source>
</evidence>
<name>A0AAW0AG67_9AGAR</name>
<feature type="chain" id="PRO_5043451979" description="Cysteine-rich protein" evidence="1">
    <location>
        <begin position="20"/>
        <end position="83"/>
    </location>
</feature>
<protein>
    <recommendedName>
        <fullName evidence="4">Cysteine-rich protein</fullName>
    </recommendedName>
</protein>
<dbReference type="PANTHER" id="PTHR37475">
    <property type="entry name" value="ZYGOTE-SPECIFIC CLASS V COPY B GENE PROTEIN"/>
    <property type="match status" value="1"/>
</dbReference>
<dbReference type="EMBL" id="JAWWNJ010000071">
    <property type="protein sequence ID" value="KAK7007417.1"/>
    <property type="molecule type" value="Genomic_DNA"/>
</dbReference>
<accession>A0AAW0AG67</accession>
<gene>
    <name evidence="2" type="ORF">R3P38DRAFT_3598304</name>
</gene>
<evidence type="ECO:0008006" key="4">
    <source>
        <dbReference type="Google" id="ProtNLM"/>
    </source>
</evidence>
<dbReference type="PANTHER" id="PTHR37475:SF1">
    <property type="entry name" value="ZYGOTE-SPECIFIC PROTEIN"/>
    <property type="match status" value="1"/>
</dbReference>
<reference evidence="2 3" key="1">
    <citation type="journal article" date="2024" name="J Genomics">
        <title>Draft genome sequencing and assembly of Favolaschia claudopus CIRM-BRFM 2984 isolated from oak limbs.</title>
        <authorList>
            <person name="Navarro D."/>
            <person name="Drula E."/>
            <person name="Chaduli D."/>
            <person name="Cazenave R."/>
            <person name="Ahrendt S."/>
            <person name="Wang J."/>
            <person name="Lipzen A."/>
            <person name="Daum C."/>
            <person name="Barry K."/>
            <person name="Grigoriev I.V."/>
            <person name="Favel A."/>
            <person name="Rosso M.N."/>
            <person name="Martin F."/>
        </authorList>
    </citation>
    <scope>NUCLEOTIDE SEQUENCE [LARGE SCALE GENOMIC DNA]</scope>
    <source>
        <strain evidence="2 3">CIRM-BRFM 2984</strain>
    </source>
</reference>